<dbReference type="SMART" id="SM00535">
    <property type="entry name" value="RIBOc"/>
    <property type="match status" value="1"/>
</dbReference>
<feature type="active site" evidence="8">
    <location>
        <position position="57"/>
    </location>
</feature>
<keyword evidence="8" id="KW-0699">rRNA-binding</keyword>
<evidence type="ECO:0000313" key="11">
    <source>
        <dbReference type="EMBL" id="MEM5500487.1"/>
    </source>
</evidence>
<comment type="catalytic activity">
    <reaction evidence="1 8">
        <text>Endonucleolytic cleavage to 5'-phosphomonoester.</text>
        <dbReference type="EC" id="3.1.26.3"/>
    </reaction>
</comment>
<dbReference type="InterPro" id="IPR000999">
    <property type="entry name" value="RNase_III_dom"/>
</dbReference>
<evidence type="ECO:0000259" key="10">
    <source>
        <dbReference type="PROSITE" id="PS50142"/>
    </source>
</evidence>
<keyword evidence="8" id="KW-0698">rRNA processing</keyword>
<comment type="caution">
    <text evidence="11">The sequence shown here is derived from an EMBL/GenBank/DDBJ whole genome shotgun (WGS) entry which is preliminary data.</text>
</comment>
<feature type="binding site" evidence="8">
    <location>
        <position position="129"/>
    </location>
    <ligand>
        <name>Mg(2+)</name>
        <dbReference type="ChEBI" id="CHEBI:18420"/>
    </ligand>
</feature>
<feature type="binding site" evidence="8">
    <location>
        <position position="53"/>
    </location>
    <ligand>
        <name>Mg(2+)</name>
        <dbReference type="ChEBI" id="CHEBI:18420"/>
    </ligand>
</feature>
<comment type="function">
    <text evidence="8">Digests double-stranded RNA. Involved in the processing of primary rRNA transcript to yield the immediate precursors to the large and small rRNAs (23S and 16S). Processes some mRNAs, and tRNAs when they are encoded in the rRNA operon. Processes pre-crRNA and tracrRNA of type II CRISPR loci if present in the organism.</text>
</comment>
<feature type="domain" description="DRBM" evidence="9">
    <location>
        <begin position="165"/>
        <end position="234"/>
    </location>
</feature>
<comment type="cofactor">
    <cofactor evidence="8">
        <name>Mg(2+)</name>
        <dbReference type="ChEBI" id="CHEBI:18420"/>
    </cofactor>
</comment>
<dbReference type="CDD" id="cd10845">
    <property type="entry name" value="DSRM_RNAse_III_family"/>
    <property type="match status" value="1"/>
</dbReference>
<keyword evidence="12" id="KW-1185">Reference proteome</keyword>
<dbReference type="PROSITE" id="PS50142">
    <property type="entry name" value="RNASE_3_2"/>
    <property type="match status" value="1"/>
</dbReference>
<dbReference type="Gene3D" id="3.30.160.20">
    <property type="match status" value="1"/>
</dbReference>
<dbReference type="RefSeq" id="WP_026479961.1">
    <property type="nucleotide sequence ID" value="NZ_JBBMQO010000002.1"/>
</dbReference>
<dbReference type="Pfam" id="PF00035">
    <property type="entry name" value="dsrm"/>
    <property type="match status" value="1"/>
</dbReference>
<comment type="subcellular location">
    <subcellularLocation>
        <location evidence="8">Cytoplasm</location>
    </subcellularLocation>
</comment>
<dbReference type="InterPro" id="IPR014720">
    <property type="entry name" value="dsRBD_dom"/>
</dbReference>
<dbReference type="Pfam" id="PF14622">
    <property type="entry name" value="Ribonucleas_3_3"/>
    <property type="match status" value="1"/>
</dbReference>
<accession>A0ABU9T2Y8</accession>
<feature type="active site" evidence="8">
    <location>
        <position position="129"/>
    </location>
</feature>
<dbReference type="GO" id="GO:0004525">
    <property type="term" value="F:ribonuclease III activity"/>
    <property type="evidence" value="ECO:0007669"/>
    <property type="project" value="UniProtKB-EC"/>
</dbReference>
<reference evidence="11 12" key="1">
    <citation type="submission" date="2024-03" db="EMBL/GenBank/DDBJ databases">
        <title>Community enrichment and isolation of bacterial strains for fucoidan degradation.</title>
        <authorList>
            <person name="Sichert A."/>
        </authorList>
    </citation>
    <scope>NUCLEOTIDE SEQUENCE [LARGE SCALE GENOMIC DNA]</scope>
    <source>
        <strain evidence="11 12">AS62</strain>
    </source>
</reference>
<dbReference type="Gene3D" id="1.10.1520.10">
    <property type="entry name" value="Ribonuclease III domain"/>
    <property type="match status" value="1"/>
</dbReference>
<dbReference type="PANTHER" id="PTHR11207">
    <property type="entry name" value="RIBONUCLEASE III"/>
    <property type="match status" value="1"/>
</dbReference>
<name>A0ABU9T2Y8_9HYPH</name>
<feature type="binding site" evidence="8">
    <location>
        <position position="126"/>
    </location>
    <ligand>
        <name>Mg(2+)</name>
        <dbReference type="ChEBI" id="CHEBI:18420"/>
    </ligand>
</feature>
<comment type="similarity">
    <text evidence="2">Belongs to the ribonuclease III family.</text>
</comment>
<keyword evidence="6 8" id="KW-0378">Hydrolase</keyword>
<keyword evidence="8" id="KW-0460">Magnesium</keyword>
<feature type="domain" description="RNase III" evidence="10">
    <location>
        <begin position="15"/>
        <end position="140"/>
    </location>
</feature>
<dbReference type="InterPro" id="IPR036389">
    <property type="entry name" value="RNase_III_sf"/>
</dbReference>
<dbReference type="EMBL" id="JBBMQO010000002">
    <property type="protein sequence ID" value="MEM5500487.1"/>
    <property type="molecule type" value="Genomic_DNA"/>
</dbReference>
<dbReference type="NCBIfam" id="TIGR02191">
    <property type="entry name" value="RNaseIII"/>
    <property type="match status" value="1"/>
</dbReference>
<evidence type="ECO:0000256" key="2">
    <source>
        <dbReference type="ARBA" id="ARBA00010183"/>
    </source>
</evidence>
<keyword evidence="5 8" id="KW-0255">Endonuclease</keyword>
<dbReference type="Proteomes" id="UP001477870">
    <property type="component" value="Unassembled WGS sequence"/>
</dbReference>
<protein>
    <recommendedName>
        <fullName evidence="8">Ribonuclease 3</fullName>
        <ecNumber evidence="8">3.1.26.3</ecNumber>
    </recommendedName>
    <alternativeName>
        <fullName evidence="8">Ribonuclease III</fullName>
        <shortName evidence="8">RNase III</shortName>
    </alternativeName>
</protein>
<evidence type="ECO:0000256" key="3">
    <source>
        <dbReference type="ARBA" id="ARBA00022664"/>
    </source>
</evidence>
<keyword evidence="4 8" id="KW-0540">Nuclease</keyword>
<dbReference type="HAMAP" id="MF_00104">
    <property type="entry name" value="RNase_III"/>
    <property type="match status" value="1"/>
</dbReference>
<dbReference type="InterPro" id="IPR011907">
    <property type="entry name" value="RNase_III"/>
</dbReference>
<dbReference type="PANTHER" id="PTHR11207:SF0">
    <property type="entry name" value="RIBONUCLEASE 3"/>
    <property type="match status" value="1"/>
</dbReference>
<dbReference type="SMART" id="SM00358">
    <property type="entry name" value="DSRM"/>
    <property type="match status" value="1"/>
</dbReference>
<dbReference type="CDD" id="cd00593">
    <property type="entry name" value="RIBOc"/>
    <property type="match status" value="1"/>
</dbReference>
<keyword evidence="8" id="KW-0479">Metal-binding</keyword>
<keyword evidence="8" id="KW-0963">Cytoplasm</keyword>
<proteinExistence type="inferred from homology"/>
<gene>
    <name evidence="8 11" type="primary">rnc</name>
    <name evidence="11" type="ORF">WNY59_02685</name>
</gene>
<dbReference type="PROSITE" id="PS00517">
    <property type="entry name" value="RNASE_3_1"/>
    <property type="match status" value="1"/>
</dbReference>
<evidence type="ECO:0000256" key="4">
    <source>
        <dbReference type="ARBA" id="ARBA00022722"/>
    </source>
</evidence>
<evidence type="ECO:0000256" key="1">
    <source>
        <dbReference type="ARBA" id="ARBA00000109"/>
    </source>
</evidence>
<dbReference type="PROSITE" id="PS50137">
    <property type="entry name" value="DS_RBD"/>
    <property type="match status" value="1"/>
</dbReference>
<keyword evidence="7 8" id="KW-0694">RNA-binding</keyword>
<evidence type="ECO:0000256" key="5">
    <source>
        <dbReference type="ARBA" id="ARBA00022759"/>
    </source>
</evidence>
<dbReference type="EC" id="3.1.26.3" evidence="8"/>
<evidence type="ECO:0000256" key="8">
    <source>
        <dbReference type="HAMAP-Rule" id="MF_00104"/>
    </source>
</evidence>
<comment type="subunit">
    <text evidence="8">Homodimer.</text>
</comment>
<keyword evidence="8" id="KW-0819">tRNA processing</keyword>
<evidence type="ECO:0000313" key="12">
    <source>
        <dbReference type="Proteomes" id="UP001477870"/>
    </source>
</evidence>
<keyword evidence="3 8" id="KW-0507">mRNA processing</keyword>
<dbReference type="SUPFAM" id="SSF54768">
    <property type="entry name" value="dsRNA-binding domain-like"/>
    <property type="match status" value="1"/>
</dbReference>
<evidence type="ECO:0000256" key="6">
    <source>
        <dbReference type="ARBA" id="ARBA00022801"/>
    </source>
</evidence>
<sequence>MTNNAPAGTVSSQKLEKLEELTGHKFKDIVRLDRALTHSSAQHRTGKDYERLEFLGDRVLGLCIAEMLFARFAEANEGELSVRLNALVNAETLAEIADELKLHEVIRTGADVRDLQSERQKNMRADVVESLIATIYLDGGIPAARQFINRYWEPRAAHVAAARRDAKTELQEWSHKYHETVPAYSEISREGPDHEPVFVIEVKVGKLKAERAEGRSKRLAEQAAAEKLLRREAVWKPETKGVSK</sequence>
<evidence type="ECO:0000259" key="9">
    <source>
        <dbReference type="PROSITE" id="PS50137"/>
    </source>
</evidence>
<evidence type="ECO:0000256" key="7">
    <source>
        <dbReference type="ARBA" id="ARBA00022884"/>
    </source>
</evidence>
<dbReference type="SUPFAM" id="SSF69065">
    <property type="entry name" value="RNase III domain-like"/>
    <property type="match status" value="1"/>
</dbReference>
<organism evidence="11 12">
    <name type="scientific">Ahrensia kielensis</name>
    <dbReference type="NCBI Taxonomy" id="76980"/>
    <lineage>
        <taxon>Bacteria</taxon>
        <taxon>Pseudomonadati</taxon>
        <taxon>Pseudomonadota</taxon>
        <taxon>Alphaproteobacteria</taxon>
        <taxon>Hyphomicrobiales</taxon>
        <taxon>Ahrensiaceae</taxon>
        <taxon>Ahrensia</taxon>
    </lineage>
</organism>